<dbReference type="Gene3D" id="3.40.50.10470">
    <property type="entry name" value="Translation initiation factor eif-2b, domain 2"/>
    <property type="match status" value="1"/>
</dbReference>
<dbReference type="InterPro" id="IPR005251">
    <property type="entry name" value="IF-M1Pi"/>
</dbReference>
<dbReference type="PANTHER" id="PTHR43475:SF1">
    <property type="entry name" value="METHYLTHIORIBOSE-1-PHOSPHATE ISOMERASE"/>
    <property type="match status" value="1"/>
</dbReference>
<comment type="caution">
    <text evidence="3">The sequence shown here is derived from an EMBL/GenBank/DDBJ whole genome shotgun (WGS) entry which is preliminary data.</text>
</comment>
<dbReference type="Proteomes" id="UP000036471">
    <property type="component" value="Unassembled WGS sequence"/>
</dbReference>
<keyword evidence="2 3" id="KW-0413">Isomerase</keyword>
<sequence>ETAAFAEAARIADEDVASCRAIGEHGAALIAAIARKKTGPVNVLTHCNAGWLATVDWGTALAPIYVAHDAGVPVHVWVDETRPRNQGAALTAYELNAHGVPHTVIADNAGGHLMQHGEVDLCIVGSDRTTSTGDVCNKIGTYLKALAARDCGVPFYAALPFSTIDWTLTDGVAGIPIEERDAREVTHLTGRTDDGAFATVAVVSPGSPVANPAFDVTPARLVTGIITERGVAEATPEGLLGLYPERRAAA</sequence>
<evidence type="ECO:0000256" key="2">
    <source>
        <dbReference type="ARBA" id="ARBA00023235"/>
    </source>
</evidence>
<dbReference type="EMBL" id="JTHG01000421">
    <property type="protein sequence ID" value="KMO11041.1"/>
    <property type="molecule type" value="Genomic_DNA"/>
</dbReference>
<name>A0ABR5GPZ0_9HYPH</name>
<dbReference type="SUPFAM" id="SSF100950">
    <property type="entry name" value="NagB/RpiA/CoA transferase-like"/>
    <property type="match status" value="1"/>
</dbReference>
<dbReference type="InterPro" id="IPR000649">
    <property type="entry name" value="IF-2B-related"/>
</dbReference>
<dbReference type="InterPro" id="IPR037171">
    <property type="entry name" value="NagB/RpiA_transferase-like"/>
</dbReference>
<feature type="non-terminal residue" evidence="3">
    <location>
        <position position="1"/>
    </location>
</feature>
<organism evidence="3 4">
    <name type="scientific">Methylobacterium indicum</name>
    <dbReference type="NCBI Taxonomy" id="1775910"/>
    <lineage>
        <taxon>Bacteria</taxon>
        <taxon>Pseudomonadati</taxon>
        <taxon>Pseudomonadota</taxon>
        <taxon>Alphaproteobacteria</taxon>
        <taxon>Hyphomicrobiales</taxon>
        <taxon>Methylobacteriaceae</taxon>
        <taxon>Methylobacterium</taxon>
    </lineage>
</organism>
<dbReference type="RefSeq" id="WP_048461630.1">
    <property type="nucleotide sequence ID" value="NZ_JTHG01000421.1"/>
</dbReference>
<dbReference type="InterPro" id="IPR027363">
    <property type="entry name" value="M1Pi_N"/>
</dbReference>
<proteinExistence type="inferred from homology"/>
<reference evidence="3 4" key="1">
    <citation type="submission" date="2014-11" db="EMBL/GenBank/DDBJ databases">
        <title>Comparative genomics of Methylobacterium species.</title>
        <authorList>
            <person name="Chaudhry V."/>
            <person name="Patil P.B."/>
        </authorList>
    </citation>
    <scope>NUCLEOTIDE SEQUENCE [LARGE SCALE GENOMIC DNA]</scope>
    <source>
        <strain evidence="3 4">SE3.6</strain>
    </source>
</reference>
<accession>A0ABR5GPZ0</accession>
<evidence type="ECO:0000313" key="3">
    <source>
        <dbReference type="EMBL" id="KMO11041.1"/>
    </source>
</evidence>
<protein>
    <submittedName>
        <fullName evidence="3">Methylthioribose-1-phosphate isomerase</fullName>
    </submittedName>
</protein>
<dbReference type="Gene3D" id="1.20.120.420">
    <property type="entry name" value="translation initiation factor eif-2b, domain 1"/>
    <property type="match status" value="1"/>
</dbReference>
<evidence type="ECO:0000256" key="1">
    <source>
        <dbReference type="ARBA" id="ARBA00009117"/>
    </source>
</evidence>
<dbReference type="Pfam" id="PF01008">
    <property type="entry name" value="IF-2B"/>
    <property type="match status" value="1"/>
</dbReference>
<evidence type="ECO:0000313" key="4">
    <source>
        <dbReference type="Proteomes" id="UP000036471"/>
    </source>
</evidence>
<comment type="similarity">
    <text evidence="1">Belongs to the eIF-2B alpha/beta/delta subunits family. MtnA subfamily.</text>
</comment>
<dbReference type="InterPro" id="IPR011559">
    <property type="entry name" value="Initiation_fac_2B_a/b/d"/>
</dbReference>
<keyword evidence="4" id="KW-1185">Reference proteome</keyword>
<dbReference type="NCBIfam" id="TIGR00524">
    <property type="entry name" value="eIF-2B_rel"/>
    <property type="match status" value="1"/>
</dbReference>
<dbReference type="PANTHER" id="PTHR43475">
    <property type="entry name" value="METHYLTHIORIBOSE-1-PHOSPHATE ISOMERASE"/>
    <property type="match status" value="1"/>
</dbReference>
<gene>
    <name evidence="3" type="ORF">QR79_30310</name>
</gene>
<dbReference type="InterPro" id="IPR042529">
    <property type="entry name" value="IF_2B-like_C"/>
</dbReference>
<dbReference type="GO" id="GO:0016853">
    <property type="term" value="F:isomerase activity"/>
    <property type="evidence" value="ECO:0007669"/>
    <property type="project" value="UniProtKB-KW"/>
</dbReference>
<dbReference type="NCBIfam" id="NF004326">
    <property type="entry name" value="PRK05720.1"/>
    <property type="match status" value="1"/>
</dbReference>
<dbReference type="NCBIfam" id="TIGR00512">
    <property type="entry name" value="salvage_mtnA"/>
    <property type="match status" value="1"/>
</dbReference>